<proteinExistence type="inferred from homology"/>
<dbReference type="SUPFAM" id="SSF52343">
    <property type="entry name" value="Ferredoxin reductase-like, C-terminal NADP-linked domain"/>
    <property type="match status" value="1"/>
</dbReference>
<comment type="cofactor">
    <cofactor evidence="14">
        <name>FAD</name>
        <dbReference type="ChEBI" id="CHEBI:57692"/>
    </cofactor>
    <cofactor evidence="14">
        <name>FMN</name>
        <dbReference type="ChEBI" id="CHEBI:58210"/>
    </cofactor>
</comment>
<dbReference type="Pfam" id="PF00667">
    <property type="entry name" value="FAD_binding_1"/>
    <property type="match status" value="1"/>
</dbReference>
<dbReference type="Gene3D" id="3.40.50.360">
    <property type="match status" value="1"/>
</dbReference>
<evidence type="ECO:0000256" key="2">
    <source>
        <dbReference type="ARBA" id="ARBA00022448"/>
    </source>
</evidence>
<evidence type="ECO:0000256" key="10">
    <source>
        <dbReference type="ARBA" id="ARBA00023004"/>
    </source>
</evidence>
<dbReference type="GO" id="GO:0004783">
    <property type="term" value="F:sulfite reductase (NADPH) activity"/>
    <property type="evidence" value="ECO:0007669"/>
    <property type="project" value="UniProtKB-EC"/>
</dbReference>
<dbReference type="PROSITE" id="PS00086">
    <property type="entry name" value="CYTOCHROME_P450"/>
    <property type="match status" value="1"/>
</dbReference>
<dbReference type="InterPro" id="IPR017972">
    <property type="entry name" value="Cyt_P450_CS"/>
</dbReference>
<dbReference type="PANTHER" id="PTHR19384">
    <property type="entry name" value="NITRIC OXIDE SYNTHASE-RELATED"/>
    <property type="match status" value="1"/>
</dbReference>
<evidence type="ECO:0000313" key="19">
    <source>
        <dbReference type="Proteomes" id="UP001236014"/>
    </source>
</evidence>
<dbReference type="CDD" id="cd11068">
    <property type="entry name" value="CYP120A1"/>
    <property type="match status" value="1"/>
</dbReference>
<evidence type="ECO:0000256" key="14">
    <source>
        <dbReference type="PIRNR" id="PIRNR000209"/>
    </source>
</evidence>
<evidence type="ECO:0000256" key="3">
    <source>
        <dbReference type="ARBA" id="ARBA00022617"/>
    </source>
</evidence>
<keyword evidence="9 14" id="KW-0560">Oxidoreductase</keyword>
<dbReference type="GO" id="GO:0020037">
    <property type="term" value="F:heme binding"/>
    <property type="evidence" value="ECO:0007669"/>
    <property type="project" value="UniProtKB-UniRule"/>
</dbReference>
<dbReference type="InterPro" id="IPR023173">
    <property type="entry name" value="NADPH_Cyt_P450_Rdtase_alpha"/>
</dbReference>
<evidence type="ECO:0000259" key="17">
    <source>
        <dbReference type="PROSITE" id="PS51384"/>
    </source>
</evidence>
<dbReference type="InterPro" id="IPR017938">
    <property type="entry name" value="Riboflavin_synthase-like_b-brl"/>
</dbReference>
<evidence type="ECO:0000256" key="11">
    <source>
        <dbReference type="ARBA" id="ARBA00023033"/>
    </source>
</evidence>
<dbReference type="InterPro" id="IPR001433">
    <property type="entry name" value="OxRdtase_FAD/NAD-bd"/>
</dbReference>
<reference evidence="18 19" key="1">
    <citation type="submission" date="2023-06" db="EMBL/GenBank/DDBJ databases">
        <authorList>
            <person name="Oyuntsetseg B."/>
            <person name="Kim S.B."/>
        </authorList>
    </citation>
    <scope>NUCLEOTIDE SEQUENCE [LARGE SCALE GENOMIC DNA]</scope>
    <source>
        <strain evidence="18 19">2-15</strain>
    </source>
</reference>
<dbReference type="InterPro" id="IPR017927">
    <property type="entry name" value="FAD-bd_FR_type"/>
</dbReference>
<dbReference type="PANTHER" id="PTHR19384:SF17">
    <property type="entry name" value="NADPH--CYTOCHROME P450 REDUCTASE"/>
    <property type="match status" value="1"/>
</dbReference>
<evidence type="ECO:0000256" key="12">
    <source>
        <dbReference type="ARBA" id="ARBA00049342"/>
    </source>
</evidence>
<feature type="domain" description="Flavodoxin-like" evidence="16">
    <location>
        <begin position="500"/>
        <end position="641"/>
    </location>
</feature>
<dbReference type="CDD" id="cd06206">
    <property type="entry name" value="bifunctional_CYPOR"/>
    <property type="match status" value="1"/>
</dbReference>
<keyword evidence="8 14" id="KW-0521">NADP</keyword>
<dbReference type="InterPro" id="IPR039261">
    <property type="entry name" value="FNR_nucleotide-bd"/>
</dbReference>
<evidence type="ECO:0000256" key="8">
    <source>
        <dbReference type="ARBA" id="ARBA00022857"/>
    </source>
</evidence>
<dbReference type="SUPFAM" id="SSF48264">
    <property type="entry name" value="Cytochrome P450"/>
    <property type="match status" value="1"/>
</dbReference>
<keyword evidence="11 14" id="KW-0503">Monooxygenase</keyword>
<keyword evidence="14" id="KW-0249">Electron transport</keyword>
<dbReference type="PIRSF" id="PIRSF000209">
    <property type="entry name" value="Bifunctional_P450_P450R"/>
    <property type="match status" value="1"/>
</dbReference>
<dbReference type="Proteomes" id="UP001236014">
    <property type="component" value="Chromosome"/>
</dbReference>
<evidence type="ECO:0000256" key="1">
    <source>
        <dbReference type="ARBA" id="ARBA00010018"/>
    </source>
</evidence>
<dbReference type="SUPFAM" id="SSF63380">
    <property type="entry name" value="Riboflavin synthase domain-like"/>
    <property type="match status" value="1"/>
</dbReference>
<evidence type="ECO:0000259" key="16">
    <source>
        <dbReference type="PROSITE" id="PS50902"/>
    </source>
</evidence>
<keyword evidence="4 14" id="KW-0285">Flavoprotein</keyword>
<dbReference type="Pfam" id="PF00258">
    <property type="entry name" value="Flavodoxin_1"/>
    <property type="match status" value="1"/>
</dbReference>
<dbReference type="FunFam" id="1.10.630.10:FF:000040">
    <property type="entry name" value="Bifunctional cytochrome P450/NADPH--P450 reductase"/>
    <property type="match status" value="1"/>
</dbReference>
<dbReference type="GO" id="GO:0005829">
    <property type="term" value="C:cytosol"/>
    <property type="evidence" value="ECO:0007669"/>
    <property type="project" value="TreeGrafter"/>
</dbReference>
<comment type="catalytic activity">
    <reaction evidence="12 14">
        <text>2 oxidized [cytochrome P450] + NADPH = 2 reduced [cytochrome P450] + NADP(+) + H(+)</text>
        <dbReference type="Rhea" id="RHEA:24040"/>
        <dbReference type="Rhea" id="RHEA-COMP:14627"/>
        <dbReference type="Rhea" id="RHEA-COMP:14628"/>
        <dbReference type="ChEBI" id="CHEBI:15378"/>
        <dbReference type="ChEBI" id="CHEBI:55376"/>
        <dbReference type="ChEBI" id="CHEBI:57783"/>
        <dbReference type="ChEBI" id="CHEBI:58349"/>
        <dbReference type="ChEBI" id="CHEBI:60344"/>
        <dbReference type="EC" id="1.6.2.4"/>
    </reaction>
</comment>
<keyword evidence="19" id="KW-1185">Reference proteome</keyword>
<name>A0A9Y2N1Q6_9PSEU</name>
<dbReference type="RefSeq" id="WP_285973842.1">
    <property type="nucleotide sequence ID" value="NZ_CP127294.1"/>
</dbReference>
<evidence type="ECO:0000256" key="7">
    <source>
        <dbReference type="ARBA" id="ARBA00022827"/>
    </source>
</evidence>
<protein>
    <recommendedName>
        <fullName evidence="14">Bifunctional cytochrome P450/NADPH--P450 reductase</fullName>
    </recommendedName>
    <domain>
        <recommendedName>
            <fullName evidence="14">Cytochrome P450</fullName>
            <ecNumber evidence="14">1.14.14.1</ecNumber>
        </recommendedName>
    </domain>
    <domain>
        <recommendedName>
            <fullName evidence="14">NADPH--cytochrome P450 reductase</fullName>
            <ecNumber evidence="14">1.6.2.4</ecNumber>
        </recommendedName>
    </domain>
</protein>
<evidence type="ECO:0000256" key="9">
    <source>
        <dbReference type="ARBA" id="ARBA00023002"/>
    </source>
</evidence>
<dbReference type="Gene3D" id="3.40.50.80">
    <property type="entry name" value="Nucleotide-binding domain of ferredoxin-NADP reductase (FNR) module"/>
    <property type="match status" value="1"/>
</dbReference>
<keyword evidence="7 14" id="KW-0274">FAD</keyword>
<dbReference type="PRINTS" id="PR00369">
    <property type="entry name" value="FLAVODOXIN"/>
</dbReference>
<comment type="catalytic activity">
    <reaction evidence="14">
        <text>an organic molecule + reduced [NADPH--hemoprotein reductase] + O2 = an alcohol + oxidized [NADPH--hemoprotein reductase] + H2O + H(+)</text>
        <dbReference type="Rhea" id="RHEA:17149"/>
        <dbReference type="Rhea" id="RHEA-COMP:11964"/>
        <dbReference type="Rhea" id="RHEA-COMP:11965"/>
        <dbReference type="ChEBI" id="CHEBI:15377"/>
        <dbReference type="ChEBI" id="CHEBI:15378"/>
        <dbReference type="ChEBI" id="CHEBI:15379"/>
        <dbReference type="ChEBI" id="CHEBI:30879"/>
        <dbReference type="ChEBI" id="CHEBI:57618"/>
        <dbReference type="ChEBI" id="CHEBI:58210"/>
        <dbReference type="ChEBI" id="CHEBI:142491"/>
        <dbReference type="EC" id="1.14.14.1"/>
    </reaction>
</comment>
<dbReference type="Pfam" id="PF00175">
    <property type="entry name" value="NAD_binding_1"/>
    <property type="match status" value="1"/>
</dbReference>
<comment type="similarity">
    <text evidence="1 14">In the N-terminal section; belongs to the cytochrome P450 family.</text>
</comment>
<comment type="cofactor">
    <cofactor evidence="14 15">
        <name>heme</name>
        <dbReference type="ChEBI" id="CHEBI:30413"/>
    </cofactor>
</comment>
<organism evidence="18 19">
    <name type="scientific">Amycolatopsis carbonis</name>
    <dbReference type="NCBI Taxonomy" id="715471"/>
    <lineage>
        <taxon>Bacteria</taxon>
        <taxon>Bacillati</taxon>
        <taxon>Actinomycetota</taxon>
        <taxon>Actinomycetes</taxon>
        <taxon>Pseudonocardiales</taxon>
        <taxon>Pseudonocardiaceae</taxon>
        <taxon>Amycolatopsis</taxon>
    </lineage>
</organism>
<dbReference type="InterPro" id="IPR003097">
    <property type="entry name" value="CysJ-like_FAD-binding"/>
</dbReference>
<gene>
    <name evidence="18" type="ORF">QRX50_22260</name>
</gene>
<keyword evidence="3 14" id="KW-0349">Heme</keyword>
<dbReference type="FunFam" id="3.40.50.80:FF:000001">
    <property type="entry name" value="NADPH--cytochrome P450 reductase 1"/>
    <property type="match status" value="1"/>
</dbReference>
<evidence type="ECO:0000256" key="5">
    <source>
        <dbReference type="ARBA" id="ARBA00022643"/>
    </source>
</evidence>
<feature type="domain" description="FAD-binding FR-type" evidence="17">
    <location>
        <begin position="681"/>
        <end position="920"/>
    </location>
</feature>
<sequence>MTTRTPIDEVPGPRALPIVGNAFDIDAHSPFESMMSMAREYGPIFRLTTPGGVRLIVSGASLVEEICDDARFDKVVSGGLANVRRTATSTGLFTAETDDPLWHRAHNILMKPFSLQSMRDYVPMMLDIAGQLVDKWERLNPDEDVDVPADMTRLTLDTIALCGFGYRFNSFYRDTRHPFVAAMIRTLTESQARARRLPIQTRLRIHAQRQLEEDQAFMNDLVDKLIAERRAAGEAGRKDDLLGQMINGVDKQSGERLPDENIRAQCITFLIAGHETTSGLLSFAIYYLLKNPDVLARARAEVDEVFGTGAEPTYEQIHKLVYLRQVLSEALRLWPTAPGFTRTPFEETVIGDRYLVEHGLPLTVLTPMLHRDRSVWGDDAEEFDPDHMAAERLAALSPHVYKPFGTGQRACIGRQFAMQEAVLVLGMLVQRFDFIDHLDYQLKTKTTLTIKPDEMHIQVRPRPGFVLTRPGGAPAAPAKSASAAPAPRVAFAPDAHKTPLLVAYGSNLGTAEGIATRLAREGTERGYTVTLSALDDLTDALPSPGTAMIVTSSYNGTPPDNAGKFCEWLRRAGTAKDAAAGLTYTVFGCGNTEWAATYQAVPTLIDTELAAHGATRLHSRGEGNANGDFDAQYRTWHHGLWADVAASAGLPESAAEPATTGPRLSIKLVNRQLNNPVIMSYQARPALVRVNRELYPPSGGRSTKHIEVALPEGADFRAGDHLGVLPRNHLDLIRRVMLRFELDGGMYATIIPHSGDHTHLPVDEPAPLLGILASCVELQDVATRAGIEVLAGYTEDTAQRAELESLAGDDEPSQARYQERVFTPRRSLLDLLEEFPACAVPFGVYLDLLPPLRPRYYSISSSPLTDAKVASITTGVLRAPVRGGGGTTFSGVCSNYLAGSPDGSTVFVFVRRPTIEFRPPDNPHIPMIMVGAGTGLAPFRGFLQERAAMRAQGVPIAQSLLFFGCRNSDQDFLYADELREYDRQGVAELHVVFSRAPVDGRKYVQHEIAAAGDEVWRLLQDGAAVFVCGNAATMAPGVRAAFTTLFTERTGAGEADAQAWFAGLRAANRYVEDIWGGG</sequence>
<dbReference type="InterPro" id="IPR001128">
    <property type="entry name" value="Cyt_P450"/>
</dbReference>
<accession>A0A9Y2N1Q6</accession>
<dbReference type="Pfam" id="PF00067">
    <property type="entry name" value="p450"/>
    <property type="match status" value="1"/>
</dbReference>
<comment type="catalytic activity">
    <reaction evidence="13">
        <text>hydrogen sulfide + 3 NADP(+) + 3 H2O = sulfite + 3 NADPH + 4 H(+)</text>
        <dbReference type="Rhea" id="RHEA:13801"/>
        <dbReference type="ChEBI" id="CHEBI:15377"/>
        <dbReference type="ChEBI" id="CHEBI:15378"/>
        <dbReference type="ChEBI" id="CHEBI:17359"/>
        <dbReference type="ChEBI" id="CHEBI:29919"/>
        <dbReference type="ChEBI" id="CHEBI:57783"/>
        <dbReference type="ChEBI" id="CHEBI:58349"/>
        <dbReference type="EC" id="1.8.1.2"/>
    </reaction>
</comment>
<dbReference type="Gene3D" id="2.40.30.10">
    <property type="entry name" value="Translation factors"/>
    <property type="match status" value="1"/>
</dbReference>
<dbReference type="AlphaFoldDB" id="A0A9Y2N1Q6"/>
<evidence type="ECO:0000313" key="18">
    <source>
        <dbReference type="EMBL" id="WIX83289.1"/>
    </source>
</evidence>
<dbReference type="InterPro" id="IPR023206">
    <property type="entry name" value="Bifunctional_P450_P450_red"/>
</dbReference>
<evidence type="ECO:0000256" key="4">
    <source>
        <dbReference type="ARBA" id="ARBA00022630"/>
    </source>
</evidence>
<dbReference type="SUPFAM" id="SSF52218">
    <property type="entry name" value="Flavoproteins"/>
    <property type="match status" value="1"/>
</dbReference>
<dbReference type="InterPro" id="IPR036396">
    <property type="entry name" value="Cyt_P450_sf"/>
</dbReference>
<dbReference type="EC" id="1.14.14.1" evidence="14"/>
<evidence type="ECO:0000256" key="6">
    <source>
        <dbReference type="ARBA" id="ARBA00022723"/>
    </source>
</evidence>
<keyword evidence="6 14" id="KW-0479">Metal-binding</keyword>
<dbReference type="GO" id="GO:0010181">
    <property type="term" value="F:FMN binding"/>
    <property type="evidence" value="ECO:0007669"/>
    <property type="project" value="UniProtKB-UniRule"/>
</dbReference>
<dbReference type="EMBL" id="CP127294">
    <property type="protein sequence ID" value="WIX83289.1"/>
    <property type="molecule type" value="Genomic_DNA"/>
</dbReference>
<dbReference type="GO" id="GO:0050660">
    <property type="term" value="F:flavin adenine dinucleotide binding"/>
    <property type="evidence" value="ECO:0007669"/>
    <property type="project" value="TreeGrafter"/>
</dbReference>
<keyword evidence="2 14" id="KW-0813">Transport</keyword>
<feature type="binding site" description="axial binding residue" evidence="15">
    <location>
        <position position="411"/>
    </location>
    <ligand>
        <name>heme</name>
        <dbReference type="ChEBI" id="CHEBI:30413"/>
    </ligand>
    <ligandPart>
        <name>Fe</name>
        <dbReference type="ChEBI" id="CHEBI:18248"/>
    </ligandPart>
</feature>
<dbReference type="InterPro" id="IPR008254">
    <property type="entry name" value="Flavodoxin/NO_synth"/>
</dbReference>
<dbReference type="PROSITE" id="PS50902">
    <property type="entry name" value="FLAVODOXIN_LIKE"/>
    <property type="match status" value="1"/>
</dbReference>
<dbReference type="GO" id="GO:0005506">
    <property type="term" value="F:iron ion binding"/>
    <property type="evidence" value="ECO:0007669"/>
    <property type="project" value="UniProtKB-UniRule"/>
</dbReference>
<dbReference type="InterPro" id="IPR001094">
    <property type="entry name" value="Flavdoxin-like"/>
</dbReference>
<evidence type="ECO:0000256" key="15">
    <source>
        <dbReference type="PIRSR" id="PIRSR000209-1"/>
    </source>
</evidence>
<dbReference type="KEGG" id="acab:QRX50_22260"/>
<keyword evidence="5 14" id="KW-0288">FMN</keyword>
<dbReference type="GO" id="GO:0070330">
    <property type="term" value="F:aromatase activity"/>
    <property type="evidence" value="ECO:0007669"/>
    <property type="project" value="UniProtKB-UniRule"/>
</dbReference>
<dbReference type="InterPro" id="IPR029039">
    <property type="entry name" value="Flavoprotein-like_sf"/>
</dbReference>
<keyword evidence="10 14" id="KW-0408">Iron</keyword>
<dbReference type="EC" id="1.6.2.4" evidence="14"/>
<dbReference type="PROSITE" id="PS51384">
    <property type="entry name" value="FAD_FR"/>
    <property type="match status" value="1"/>
</dbReference>
<dbReference type="Gene3D" id="1.10.630.10">
    <property type="entry name" value="Cytochrome P450"/>
    <property type="match status" value="1"/>
</dbReference>
<dbReference type="GO" id="GO:0003958">
    <property type="term" value="F:NADPH-hemoprotein reductase activity"/>
    <property type="evidence" value="ECO:0007669"/>
    <property type="project" value="UniProtKB-UniRule"/>
</dbReference>
<evidence type="ECO:0000256" key="13">
    <source>
        <dbReference type="ARBA" id="ARBA00052219"/>
    </source>
</evidence>
<dbReference type="InterPro" id="IPR001709">
    <property type="entry name" value="Flavoprot_Pyr_Nucl_cyt_Rdtase"/>
</dbReference>
<dbReference type="Gene3D" id="1.20.990.10">
    <property type="entry name" value="NADPH-cytochrome p450 Reductase, Chain A, domain 3"/>
    <property type="match status" value="1"/>
</dbReference>
<dbReference type="PRINTS" id="PR00371">
    <property type="entry name" value="FPNCR"/>
</dbReference>